<dbReference type="GO" id="GO:0003723">
    <property type="term" value="F:RNA binding"/>
    <property type="evidence" value="ECO:0007669"/>
    <property type="project" value="InterPro"/>
</dbReference>
<gene>
    <name evidence="2" type="ORF">SAMN05660330_02032</name>
</gene>
<dbReference type="SMART" id="SM00955">
    <property type="entry name" value="RNB"/>
    <property type="match status" value="1"/>
</dbReference>
<protein>
    <submittedName>
        <fullName evidence="2">Exoribonuclease-2</fullName>
    </submittedName>
</protein>
<keyword evidence="3" id="KW-1185">Reference proteome</keyword>
<dbReference type="Pfam" id="PF23161">
    <property type="entry name" value="HTH_RNase_II"/>
    <property type="match status" value="1"/>
</dbReference>
<dbReference type="RefSeq" id="WP_176761170.1">
    <property type="nucleotide sequence ID" value="NZ_FNJI01000012.1"/>
</dbReference>
<name>A0A1H0QM30_9BACT</name>
<dbReference type="STRING" id="91360.SAMN05660330_02032"/>
<dbReference type="Pfam" id="PF00773">
    <property type="entry name" value="RNB"/>
    <property type="match status" value="1"/>
</dbReference>
<dbReference type="GO" id="GO:0006402">
    <property type="term" value="P:mRNA catabolic process"/>
    <property type="evidence" value="ECO:0007669"/>
    <property type="project" value="TreeGrafter"/>
</dbReference>
<proteinExistence type="predicted"/>
<dbReference type="GO" id="GO:0000932">
    <property type="term" value="C:P-body"/>
    <property type="evidence" value="ECO:0007669"/>
    <property type="project" value="TreeGrafter"/>
</dbReference>
<sequence length="667" mass="75301">MIVAGKLIEYLDNGKFVCALVTESQPRRVRILNQNGRDVNLPLSRVVHCSKTTHSTEGSRESLARSLQEVTEKRFSLMELVDLEEIWELATEADSSVFTPSFLAELTFGEEANDDNVSAFLRCVFSDKLFFKYKEGRVLANNPEKVEQLRVQQEKEEKRAQLIHEGAKALAALNDNSFNPADLTPLHHETLNLIRDFYLCGTDAAEAEVAQKVLKQAGLTTPHSPYYLLVKAGIWSPNENLPLLRADLPVNFSLASRQQAELVLQRGQAELFDDPGRRDLTHLGPITIDGPTTLDFDDALSVEEQDGNYLVGIHISDVAHYVKPGDPLFSEAMRRGTSIYFPEGQVPMLPRHLSQGICSLIQDEVRAAFSFMILLSAEAEVLNVKIVPSIIKVRRRLTYDEVDKMLDSDPEIAMLDMLRKKLRLARLEKGALLLPFPDVNIFVEHNGKVHVNLAKSDTPARTIVSEMMILANREAAKYIADRMVPGIFRSQPELQTRVVHGEDDDLFQNTLQRKHMPRGELSTIAKPHSGLGVAHYTTITSPIRRLLDLVMQHQINSIVRRREPCFTEEMCKDFTSVLTRTVTTANNVRHQRQRYWLLKYLEDRKGQCLDAIVIQAGPKRCNLLLTDILMDIDLATPGGRGIKPNTVVKVKALKISPLENMVRFDWC</sequence>
<dbReference type="Proteomes" id="UP000199073">
    <property type="component" value="Unassembled WGS sequence"/>
</dbReference>
<dbReference type="SUPFAM" id="SSF50249">
    <property type="entry name" value="Nucleic acid-binding proteins"/>
    <property type="match status" value="1"/>
</dbReference>
<organism evidence="2 3">
    <name type="scientific">Desulforhopalus singaporensis</name>
    <dbReference type="NCBI Taxonomy" id="91360"/>
    <lineage>
        <taxon>Bacteria</taxon>
        <taxon>Pseudomonadati</taxon>
        <taxon>Thermodesulfobacteriota</taxon>
        <taxon>Desulfobulbia</taxon>
        <taxon>Desulfobulbales</taxon>
        <taxon>Desulfocapsaceae</taxon>
        <taxon>Desulforhopalus</taxon>
    </lineage>
</organism>
<dbReference type="PANTHER" id="PTHR23355">
    <property type="entry name" value="RIBONUCLEASE"/>
    <property type="match status" value="1"/>
</dbReference>
<feature type="domain" description="RNB" evidence="1">
    <location>
        <begin position="277"/>
        <end position="561"/>
    </location>
</feature>
<dbReference type="EMBL" id="FNJI01000012">
    <property type="protein sequence ID" value="SDP18433.1"/>
    <property type="molecule type" value="Genomic_DNA"/>
</dbReference>
<dbReference type="InterPro" id="IPR001900">
    <property type="entry name" value="RNase_II/R"/>
</dbReference>
<dbReference type="PANTHER" id="PTHR23355:SF42">
    <property type="entry name" value="RIBONUCLEASE II, CHLOROPLASTIC_MITOCHONDRIAL"/>
    <property type="match status" value="1"/>
</dbReference>
<evidence type="ECO:0000313" key="2">
    <source>
        <dbReference type="EMBL" id="SDP18433.1"/>
    </source>
</evidence>
<dbReference type="AlphaFoldDB" id="A0A1H0QM30"/>
<evidence type="ECO:0000313" key="3">
    <source>
        <dbReference type="Proteomes" id="UP000199073"/>
    </source>
</evidence>
<dbReference type="InterPro" id="IPR012340">
    <property type="entry name" value="NA-bd_OB-fold"/>
</dbReference>
<dbReference type="InterPro" id="IPR050180">
    <property type="entry name" value="RNR_Ribonuclease"/>
</dbReference>
<dbReference type="InterPro" id="IPR056404">
    <property type="entry name" value="HTH_RNase_II"/>
</dbReference>
<dbReference type="GO" id="GO:0000175">
    <property type="term" value="F:3'-5'-RNA exonuclease activity"/>
    <property type="evidence" value="ECO:0007669"/>
    <property type="project" value="TreeGrafter"/>
</dbReference>
<evidence type="ECO:0000259" key="1">
    <source>
        <dbReference type="SMART" id="SM00955"/>
    </source>
</evidence>
<accession>A0A1H0QM30</accession>
<reference evidence="2 3" key="1">
    <citation type="submission" date="2016-10" db="EMBL/GenBank/DDBJ databases">
        <authorList>
            <person name="de Groot N.N."/>
        </authorList>
    </citation>
    <scope>NUCLEOTIDE SEQUENCE [LARGE SCALE GENOMIC DNA]</scope>
    <source>
        <strain evidence="2 3">DSM 12130</strain>
    </source>
</reference>